<reference evidence="1 2" key="1">
    <citation type="submission" date="2024-06" db="EMBL/GenBank/DDBJ databases">
        <title>Sorghum-associated microbial communities from plants grown in Nebraska, USA.</title>
        <authorList>
            <person name="Schachtman D."/>
        </authorList>
    </citation>
    <scope>NUCLEOTIDE SEQUENCE [LARGE SCALE GENOMIC DNA]</scope>
    <source>
        <strain evidence="1 2">2709</strain>
    </source>
</reference>
<name>A0ABV2Q2J2_9BURK</name>
<accession>A0ABV2Q2J2</accession>
<proteinExistence type="predicted"/>
<evidence type="ECO:0000313" key="2">
    <source>
        <dbReference type="Proteomes" id="UP001549320"/>
    </source>
</evidence>
<sequence length="58" mass="6557">MQKKLPPHGGNSCLQNLIGRLWIGSSKHPRMLVQEEFPPKPAAQHFETTYIPDFEPSA</sequence>
<keyword evidence="2" id="KW-1185">Reference proteome</keyword>
<gene>
    <name evidence="1" type="ORF">ABIE13_000331</name>
</gene>
<dbReference type="EMBL" id="JBEPSH010000001">
    <property type="protein sequence ID" value="MET4575234.1"/>
    <property type="molecule type" value="Genomic_DNA"/>
</dbReference>
<dbReference type="Proteomes" id="UP001549320">
    <property type="component" value="Unassembled WGS sequence"/>
</dbReference>
<evidence type="ECO:0000313" key="1">
    <source>
        <dbReference type="EMBL" id="MET4575234.1"/>
    </source>
</evidence>
<organism evidence="1 2">
    <name type="scientific">Ottowia thiooxydans</name>
    <dbReference type="NCBI Taxonomy" id="219182"/>
    <lineage>
        <taxon>Bacteria</taxon>
        <taxon>Pseudomonadati</taxon>
        <taxon>Pseudomonadota</taxon>
        <taxon>Betaproteobacteria</taxon>
        <taxon>Burkholderiales</taxon>
        <taxon>Comamonadaceae</taxon>
        <taxon>Ottowia</taxon>
    </lineage>
</organism>
<comment type="caution">
    <text evidence="1">The sequence shown here is derived from an EMBL/GenBank/DDBJ whole genome shotgun (WGS) entry which is preliminary data.</text>
</comment>
<protein>
    <submittedName>
        <fullName evidence="1">Uncharacterized protein</fullName>
    </submittedName>
</protein>